<comment type="caution">
    <text evidence="1">The sequence shown here is derived from an EMBL/GenBank/DDBJ whole genome shotgun (WGS) entry which is preliminary data.</text>
</comment>
<proteinExistence type="predicted"/>
<protein>
    <recommendedName>
        <fullName evidence="3">Nucleotide-diphospho-sugar transferase</fullName>
    </recommendedName>
</protein>
<accession>A0ABR7KWT1</accession>
<gene>
    <name evidence="1" type="ORF">H7U22_17205</name>
</gene>
<evidence type="ECO:0000313" key="2">
    <source>
        <dbReference type="Proteomes" id="UP000652755"/>
    </source>
</evidence>
<organism evidence="1 2">
    <name type="scientific">Pedobacter fastidiosus</name>
    <dbReference type="NCBI Taxonomy" id="2765361"/>
    <lineage>
        <taxon>Bacteria</taxon>
        <taxon>Pseudomonadati</taxon>
        <taxon>Bacteroidota</taxon>
        <taxon>Sphingobacteriia</taxon>
        <taxon>Sphingobacteriales</taxon>
        <taxon>Sphingobacteriaceae</taxon>
        <taxon>Pedobacter</taxon>
    </lineage>
</organism>
<dbReference type="EMBL" id="JACRYL010000017">
    <property type="protein sequence ID" value="MBC6112163.1"/>
    <property type="molecule type" value="Genomic_DNA"/>
</dbReference>
<dbReference type="SUPFAM" id="SSF53448">
    <property type="entry name" value="Nucleotide-diphospho-sugar transferases"/>
    <property type="match status" value="1"/>
</dbReference>
<dbReference type="Gene3D" id="3.90.550.10">
    <property type="entry name" value="Spore Coat Polysaccharide Biosynthesis Protein SpsA, Chain A"/>
    <property type="match status" value="1"/>
</dbReference>
<dbReference type="Proteomes" id="UP000652755">
    <property type="component" value="Unassembled WGS sequence"/>
</dbReference>
<evidence type="ECO:0000313" key="1">
    <source>
        <dbReference type="EMBL" id="MBC6112163.1"/>
    </source>
</evidence>
<dbReference type="RefSeq" id="WP_187072591.1">
    <property type="nucleotide sequence ID" value="NZ_JACRYL010000017.1"/>
</dbReference>
<sequence length="322" mass="37088">MNKNILTIATGKKLYVDLAINLARSFSYWNPRSPISFFIVTDSEHYLPKDVTSFAKIISVEKDEVGKGFTPKLYLDQLAPSGQTLFIDSDCLVYGNLLPIFEKFKNHSVSVIGNYIAKGEWFGNIEKICQKYNVPHLPKFNGGIYYLEAGDITTKVYTKARELEKIYDEIGFVRLRDRPNDEVLMALAMEIYEQKPIIEDGTIMAEFVNFQSGVSSDLLNGKVILYNTPGHKQYQKSWFLDKAEPLIVHYLGHHNRLHPYIKEAKIMGFLANGYSKTTSKLLTFFSISMPYKIKLFLINTLRPIYRLLFGYRMVEKSERIID</sequence>
<name>A0ABR7KWT1_9SPHI</name>
<keyword evidence="2" id="KW-1185">Reference proteome</keyword>
<reference evidence="1 2" key="1">
    <citation type="submission" date="2020-08" db="EMBL/GenBank/DDBJ databases">
        <authorList>
            <person name="Sun Q."/>
            <person name="Inoue M."/>
        </authorList>
    </citation>
    <scope>NUCLEOTIDE SEQUENCE [LARGE SCALE GENOMIC DNA]</scope>
    <source>
        <strain evidence="1 2">CCM 8938</strain>
    </source>
</reference>
<evidence type="ECO:0008006" key="3">
    <source>
        <dbReference type="Google" id="ProtNLM"/>
    </source>
</evidence>
<dbReference type="InterPro" id="IPR029044">
    <property type="entry name" value="Nucleotide-diphossugar_trans"/>
</dbReference>